<accession>A0A0L6V1J6</accession>
<protein>
    <submittedName>
        <fullName evidence="2">Uncharacterized protein</fullName>
    </submittedName>
</protein>
<organism evidence="2 3">
    <name type="scientific">Puccinia sorghi</name>
    <dbReference type="NCBI Taxonomy" id="27349"/>
    <lineage>
        <taxon>Eukaryota</taxon>
        <taxon>Fungi</taxon>
        <taxon>Dikarya</taxon>
        <taxon>Basidiomycota</taxon>
        <taxon>Pucciniomycotina</taxon>
        <taxon>Pucciniomycetes</taxon>
        <taxon>Pucciniales</taxon>
        <taxon>Pucciniaceae</taxon>
        <taxon>Puccinia</taxon>
    </lineage>
</organism>
<dbReference type="AlphaFoldDB" id="A0A0L6V1J6"/>
<comment type="caution">
    <text evidence="2">The sequence shown here is derived from an EMBL/GenBank/DDBJ whole genome shotgun (WGS) entry which is preliminary data.</text>
</comment>
<evidence type="ECO:0000313" key="3">
    <source>
        <dbReference type="Proteomes" id="UP000037035"/>
    </source>
</evidence>
<feature type="transmembrane region" description="Helical" evidence="1">
    <location>
        <begin position="320"/>
        <end position="341"/>
    </location>
</feature>
<keyword evidence="1" id="KW-0812">Transmembrane</keyword>
<dbReference type="OrthoDB" id="3344688at2759"/>
<keyword evidence="3" id="KW-1185">Reference proteome</keyword>
<dbReference type="CDD" id="cd09272">
    <property type="entry name" value="RNase_HI_RT_Ty1"/>
    <property type="match status" value="1"/>
</dbReference>
<name>A0A0L6V1J6_9BASI</name>
<gene>
    <name evidence="2" type="ORF">VP01_2890g2</name>
</gene>
<keyword evidence="1" id="KW-1133">Transmembrane helix</keyword>
<dbReference type="EMBL" id="LAVV01007824">
    <property type="protein sequence ID" value="KNZ54653.1"/>
    <property type="molecule type" value="Genomic_DNA"/>
</dbReference>
<evidence type="ECO:0000313" key="2">
    <source>
        <dbReference type="EMBL" id="KNZ54653.1"/>
    </source>
</evidence>
<dbReference type="Proteomes" id="UP000037035">
    <property type="component" value="Unassembled WGS sequence"/>
</dbReference>
<sequence>MQSEQKSAWSSDFNDELENIKGNDVWEDQFEEPKSHLKTVQIFKTKPSTLSSAECKKACLCTQVFLQIPDAFEKLFLKHFPNSTAHNPETLLGMELSYDSESVSLSQRKLIDKGLELAGIQECQTQPDLVPAVSILPDLSDTCNTIKHYTNATWADDLQTQFWKAFPVSWNSKKQRNITLSSTEAEMNSFSDKLKPTQFQIYNKGLIDKINNFGSNSKTKHLDIKAKWLCNLKNNNESCVKLIPSKEMVPDALTRRYLTPLTLFNPISTLLMLNFLITSVDSKTTVNNSTANQTNLLLSLIVLCPFTISCPASLSCHLFHIFHTSTVIIFLMLLVHQFLFFNDSDLIELMDGKKGHILTTYHLDSNPNQFFFFIFRSTAALRLKFHQVQHEATELMHDCPKTSTYANRWSLDDSLAGACCMSTAGS</sequence>
<evidence type="ECO:0000256" key="1">
    <source>
        <dbReference type="SAM" id="Phobius"/>
    </source>
</evidence>
<keyword evidence="1" id="KW-0472">Membrane</keyword>
<feature type="transmembrane region" description="Helical" evidence="1">
    <location>
        <begin position="257"/>
        <end position="276"/>
    </location>
</feature>
<proteinExistence type="predicted"/>
<feature type="transmembrane region" description="Helical" evidence="1">
    <location>
        <begin position="296"/>
        <end position="314"/>
    </location>
</feature>
<reference evidence="2 3" key="1">
    <citation type="submission" date="2015-08" db="EMBL/GenBank/DDBJ databases">
        <title>Next Generation Sequencing and Analysis of the Genome of Puccinia sorghi L Schw, the Causal Agent of Maize Common Rust.</title>
        <authorList>
            <person name="Rochi L."/>
            <person name="Burguener G."/>
            <person name="Darino M."/>
            <person name="Turjanski A."/>
            <person name="Kreff E."/>
            <person name="Dieguez M.J."/>
            <person name="Sacco F."/>
        </authorList>
    </citation>
    <scope>NUCLEOTIDE SEQUENCE [LARGE SCALE GENOMIC DNA]</scope>
    <source>
        <strain evidence="2 3">RO10H11247</strain>
    </source>
</reference>
<dbReference type="VEuPathDB" id="FungiDB:VP01_2890g2"/>